<evidence type="ECO:0000313" key="2">
    <source>
        <dbReference type="Proteomes" id="UP001601444"/>
    </source>
</evidence>
<gene>
    <name evidence="1" type="ORF">ACFYTF_24820</name>
</gene>
<reference evidence="1 2" key="1">
    <citation type="submission" date="2024-10" db="EMBL/GenBank/DDBJ databases">
        <title>The Natural Products Discovery Center: Release of the First 8490 Sequenced Strains for Exploring Actinobacteria Biosynthetic Diversity.</title>
        <authorList>
            <person name="Kalkreuter E."/>
            <person name="Kautsar S.A."/>
            <person name="Yang D."/>
            <person name="Bader C.D."/>
            <person name="Teijaro C.N."/>
            <person name="Fluegel L."/>
            <person name="Davis C.M."/>
            <person name="Simpson J.R."/>
            <person name="Lauterbach L."/>
            <person name="Steele A.D."/>
            <person name="Gui C."/>
            <person name="Meng S."/>
            <person name="Li G."/>
            <person name="Viehrig K."/>
            <person name="Ye F."/>
            <person name="Su P."/>
            <person name="Kiefer A.F."/>
            <person name="Nichols A."/>
            <person name="Cepeda A.J."/>
            <person name="Yan W."/>
            <person name="Fan B."/>
            <person name="Jiang Y."/>
            <person name="Adhikari A."/>
            <person name="Zheng C.-J."/>
            <person name="Schuster L."/>
            <person name="Cowan T.M."/>
            <person name="Smanski M.J."/>
            <person name="Chevrette M.G."/>
            <person name="De Carvalho L.P.S."/>
            <person name="Shen B."/>
        </authorList>
    </citation>
    <scope>NUCLEOTIDE SEQUENCE [LARGE SCALE GENOMIC DNA]</scope>
    <source>
        <strain evidence="1 2">NPDC004045</strain>
    </source>
</reference>
<sequence>MSEGIAGGIAALLAPSRLAPYLEEADSDQELALELYAWNVEVSSACMEVLAYLEVLLRTAMDRELAAYARETKRGIPWFMLPGVTGPATEMIARDIEATRSRLRNVSDARDTRDQIIAGLSFGFWTALFGSQHEELWRAALCKALPGTPAGRRKAISAKLDRLRPLRNRIAHHDSLLRQDVLFLLEEMLTLAEWVDPAARRWLETRQQVIEVFGNRPVMGLDTLVVPAEHAWPLYEQVSAYVCPAGRSFRPVEFVAFYADKEIKSSVAGIIHHRDNVEWSDSEADRLGKLTGDEHRFDRKIATVISTSRSVGDFWKHGRYQVFLLTRPGDARHIGLKSPIPHLATGRGSAYVQRHRYISHHSLRSASDTSQLR</sequence>
<name>A0ABW6PUG2_9NOCA</name>
<proteinExistence type="predicted"/>
<accession>A0ABW6PUG2</accession>
<evidence type="ECO:0000313" key="1">
    <source>
        <dbReference type="EMBL" id="MFF0546065.1"/>
    </source>
</evidence>
<dbReference type="RefSeq" id="WP_387702518.1">
    <property type="nucleotide sequence ID" value="NZ_JBIAMX010000018.1"/>
</dbReference>
<protein>
    <recommendedName>
        <fullName evidence="3">Abi-like protein</fullName>
    </recommendedName>
</protein>
<organism evidence="1 2">
    <name type="scientific">Nocardia thailandica</name>
    <dbReference type="NCBI Taxonomy" id="257275"/>
    <lineage>
        <taxon>Bacteria</taxon>
        <taxon>Bacillati</taxon>
        <taxon>Actinomycetota</taxon>
        <taxon>Actinomycetes</taxon>
        <taxon>Mycobacteriales</taxon>
        <taxon>Nocardiaceae</taxon>
        <taxon>Nocardia</taxon>
    </lineage>
</organism>
<dbReference type="Proteomes" id="UP001601444">
    <property type="component" value="Unassembled WGS sequence"/>
</dbReference>
<comment type="caution">
    <text evidence="1">The sequence shown here is derived from an EMBL/GenBank/DDBJ whole genome shotgun (WGS) entry which is preliminary data.</text>
</comment>
<evidence type="ECO:0008006" key="3">
    <source>
        <dbReference type="Google" id="ProtNLM"/>
    </source>
</evidence>
<dbReference type="EMBL" id="JBIAMX010000018">
    <property type="protein sequence ID" value="MFF0546065.1"/>
    <property type="molecule type" value="Genomic_DNA"/>
</dbReference>
<keyword evidence="2" id="KW-1185">Reference proteome</keyword>